<protein>
    <submittedName>
        <fullName evidence="2">(raccoon dog) hypothetical protein</fullName>
    </submittedName>
</protein>
<evidence type="ECO:0000256" key="1">
    <source>
        <dbReference type="SAM" id="MobiDB-lite"/>
    </source>
</evidence>
<reference evidence="2" key="1">
    <citation type="submission" date="2020-12" db="EMBL/GenBank/DDBJ databases">
        <authorList>
            <consortium name="Molecular Ecology Group"/>
        </authorList>
    </citation>
    <scope>NUCLEOTIDE SEQUENCE</scope>
    <source>
        <strain evidence="2">TBG_1078</strain>
    </source>
</reference>
<comment type="caution">
    <text evidence="2">The sequence shown here is derived from an EMBL/GenBank/DDBJ whole genome shotgun (WGS) entry which is preliminary data.</text>
</comment>
<sequence length="66" mass="6809">MIGRGWIVNHSSPKAPVPAPSHSLRPHSPAAATGGTKETEACPAARTTDANTPRPPPHAACPRPAR</sequence>
<dbReference type="EMBL" id="CAJHUB010000754">
    <property type="protein sequence ID" value="CAD7682283.1"/>
    <property type="molecule type" value="Genomic_DNA"/>
</dbReference>
<keyword evidence="4" id="KW-1185">Reference proteome</keyword>
<organism evidence="2 4">
    <name type="scientific">Nyctereutes procyonoides</name>
    <name type="common">Raccoon dog</name>
    <name type="synonym">Canis procyonoides</name>
    <dbReference type="NCBI Taxonomy" id="34880"/>
    <lineage>
        <taxon>Eukaryota</taxon>
        <taxon>Metazoa</taxon>
        <taxon>Chordata</taxon>
        <taxon>Craniata</taxon>
        <taxon>Vertebrata</taxon>
        <taxon>Euteleostomi</taxon>
        <taxon>Mammalia</taxon>
        <taxon>Eutheria</taxon>
        <taxon>Laurasiatheria</taxon>
        <taxon>Carnivora</taxon>
        <taxon>Caniformia</taxon>
        <taxon>Canidae</taxon>
        <taxon>Nyctereutes</taxon>
    </lineage>
</organism>
<dbReference type="EMBL" id="CAJHUB010000754">
    <property type="protein sequence ID" value="CAD7682287.1"/>
    <property type="molecule type" value="Genomic_DNA"/>
</dbReference>
<proteinExistence type="predicted"/>
<dbReference type="Proteomes" id="UP000645828">
    <property type="component" value="Unassembled WGS sequence"/>
</dbReference>
<gene>
    <name evidence="2" type="ORF">NYPRO_LOCUS15075</name>
    <name evidence="3" type="ORF">NYPRO_LOCUS15079</name>
</gene>
<feature type="region of interest" description="Disordered" evidence="1">
    <location>
        <begin position="1"/>
        <end position="66"/>
    </location>
</feature>
<evidence type="ECO:0000313" key="4">
    <source>
        <dbReference type="Proteomes" id="UP000645828"/>
    </source>
</evidence>
<dbReference type="AlphaFoldDB" id="A0A811YX72"/>
<evidence type="ECO:0000313" key="3">
    <source>
        <dbReference type="EMBL" id="CAD7682287.1"/>
    </source>
</evidence>
<accession>A0A811YX72</accession>
<evidence type="ECO:0000313" key="2">
    <source>
        <dbReference type="EMBL" id="CAD7682283.1"/>
    </source>
</evidence>
<name>A0A811YX72_NYCPR</name>